<protein>
    <submittedName>
        <fullName evidence="1">RNA-directed DNA polymerase from mobile element jockey-like</fullName>
    </submittedName>
</protein>
<proteinExistence type="predicted"/>
<organism evidence="1 2">
    <name type="scientific">Paramuricea clavata</name>
    <name type="common">Red gorgonian</name>
    <name type="synonym">Violescent sea-whip</name>
    <dbReference type="NCBI Taxonomy" id="317549"/>
    <lineage>
        <taxon>Eukaryota</taxon>
        <taxon>Metazoa</taxon>
        <taxon>Cnidaria</taxon>
        <taxon>Anthozoa</taxon>
        <taxon>Octocorallia</taxon>
        <taxon>Malacalcyonacea</taxon>
        <taxon>Plexauridae</taxon>
        <taxon>Paramuricea</taxon>
    </lineage>
</organism>
<keyword evidence="1" id="KW-0695">RNA-directed DNA polymerase</keyword>
<dbReference type="Proteomes" id="UP001152795">
    <property type="component" value="Unassembled WGS sequence"/>
</dbReference>
<keyword evidence="2" id="KW-1185">Reference proteome</keyword>
<dbReference type="AlphaFoldDB" id="A0A7D9KN54"/>
<dbReference type="OrthoDB" id="5987290at2759"/>
<dbReference type="GO" id="GO:0003964">
    <property type="term" value="F:RNA-directed DNA polymerase activity"/>
    <property type="evidence" value="ECO:0007669"/>
    <property type="project" value="UniProtKB-KW"/>
</dbReference>
<feature type="non-terminal residue" evidence="1">
    <location>
        <position position="81"/>
    </location>
</feature>
<gene>
    <name evidence="1" type="ORF">PACLA_8A006440</name>
</gene>
<evidence type="ECO:0000313" key="2">
    <source>
        <dbReference type="Proteomes" id="UP001152795"/>
    </source>
</evidence>
<evidence type="ECO:0000313" key="1">
    <source>
        <dbReference type="EMBL" id="CAB4045586.1"/>
    </source>
</evidence>
<reference evidence="1" key="1">
    <citation type="submission" date="2020-04" db="EMBL/GenBank/DDBJ databases">
        <authorList>
            <person name="Alioto T."/>
            <person name="Alioto T."/>
            <person name="Gomez Garrido J."/>
        </authorList>
    </citation>
    <scope>NUCLEOTIDE SEQUENCE</scope>
    <source>
        <strain evidence="1">A484AB</strain>
    </source>
</reference>
<dbReference type="SUPFAM" id="SSF56219">
    <property type="entry name" value="DNase I-like"/>
    <property type="match status" value="1"/>
</dbReference>
<dbReference type="InterPro" id="IPR036691">
    <property type="entry name" value="Endo/exonu/phosph_ase_sf"/>
</dbReference>
<comment type="caution">
    <text evidence="1">The sequence shown here is derived from an EMBL/GenBank/DDBJ whole genome shotgun (WGS) entry which is preliminary data.</text>
</comment>
<accession>A0A7D9KN54</accession>
<dbReference type="Gene3D" id="3.60.10.10">
    <property type="entry name" value="Endonuclease/exonuclease/phosphatase"/>
    <property type="match status" value="1"/>
</dbReference>
<name>A0A7D9KN54_PARCT</name>
<sequence>MDEVKIMLETNQFDILAVCETHLSKKIGNRQLQVDGYRTIRRDRPDGRRGGGMVVFVLKTLTAVHLKHLDHEKIEAIWLRI</sequence>
<keyword evidence="1" id="KW-0548">Nucleotidyltransferase</keyword>
<dbReference type="EMBL" id="CACRXK020040441">
    <property type="protein sequence ID" value="CAB4045586.1"/>
    <property type="molecule type" value="Genomic_DNA"/>
</dbReference>
<keyword evidence="1" id="KW-0808">Transferase</keyword>